<dbReference type="Proteomes" id="UP000828941">
    <property type="component" value="Chromosome 5"/>
</dbReference>
<reference evidence="1 2" key="1">
    <citation type="journal article" date="2022" name="DNA Res.">
        <title>Chromosomal-level genome assembly of the orchid tree Bauhinia variegata (Leguminosae; Cercidoideae) supports the allotetraploid origin hypothesis of Bauhinia.</title>
        <authorList>
            <person name="Zhong Y."/>
            <person name="Chen Y."/>
            <person name="Zheng D."/>
            <person name="Pang J."/>
            <person name="Liu Y."/>
            <person name="Luo S."/>
            <person name="Meng S."/>
            <person name="Qian L."/>
            <person name="Wei D."/>
            <person name="Dai S."/>
            <person name="Zhou R."/>
        </authorList>
    </citation>
    <scope>NUCLEOTIDE SEQUENCE [LARGE SCALE GENOMIC DNA]</scope>
    <source>
        <strain evidence="1">BV-YZ2020</strain>
    </source>
</reference>
<dbReference type="EMBL" id="CM039430">
    <property type="protein sequence ID" value="KAI4345341.1"/>
    <property type="molecule type" value="Genomic_DNA"/>
</dbReference>
<accession>A0ACB9PAH5</accession>
<comment type="caution">
    <text evidence="1">The sequence shown here is derived from an EMBL/GenBank/DDBJ whole genome shotgun (WGS) entry which is preliminary data.</text>
</comment>
<protein>
    <submittedName>
        <fullName evidence="1">Uncharacterized protein</fullName>
    </submittedName>
</protein>
<name>A0ACB9PAH5_BAUVA</name>
<organism evidence="1 2">
    <name type="scientific">Bauhinia variegata</name>
    <name type="common">Purple orchid tree</name>
    <name type="synonym">Phanera variegata</name>
    <dbReference type="NCBI Taxonomy" id="167791"/>
    <lineage>
        <taxon>Eukaryota</taxon>
        <taxon>Viridiplantae</taxon>
        <taxon>Streptophyta</taxon>
        <taxon>Embryophyta</taxon>
        <taxon>Tracheophyta</taxon>
        <taxon>Spermatophyta</taxon>
        <taxon>Magnoliopsida</taxon>
        <taxon>eudicotyledons</taxon>
        <taxon>Gunneridae</taxon>
        <taxon>Pentapetalae</taxon>
        <taxon>rosids</taxon>
        <taxon>fabids</taxon>
        <taxon>Fabales</taxon>
        <taxon>Fabaceae</taxon>
        <taxon>Cercidoideae</taxon>
        <taxon>Cercideae</taxon>
        <taxon>Bauhiniinae</taxon>
        <taxon>Bauhinia</taxon>
    </lineage>
</organism>
<evidence type="ECO:0000313" key="1">
    <source>
        <dbReference type="EMBL" id="KAI4345341.1"/>
    </source>
</evidence>
<proteinExistence type="predicted"/>
<keyword evidence="2" id="KW-1185">Reference proteome</keyword>
<evidence type="ECO:0000313" key="2">
    <source>
        <dbReference type="Proteomes" id="UP000828941"/>
    </source>
</evidence>
<sequence length="191" mass="20415">MGSKRVTSIPLSCILLLFLAGFATSDLTKDKAECTNQLLGLAQCLSYVSGQAKAPTIDCCSGLKQVLEKSKKCLCILIKDRNDPNLGLKINATLAIHLPEACHTPANITECIDLLQLKSHSPEAKVFEGFAKATETNSSIPASTGNATADSGKGSVAEGKSDGGWGKRWLVVQVVCEVLPFLFISHIFFLF</sequence>
<gene>
    <name evidence="1" type="ORF">L6164_012473</name>
</gene>